<accession>A0A150GLM0</accession>
<sequence length="509" mass="50524">MARAKFVAGLVLGLVLAASLATLHSRFPAILHRLHWHSKGCSYGSAQHEAYRKDVKLLSHLSPGLVTLTDAHESAAEVLQKLDSYDALVVITAGRGAPVRRARRADNQPFISIADGCSTPALLAAAAPADCAGTAAAAGSGGGEGGGALAALAAPLRLMNAAAEGVEAVLGRRLFPTTISTFDRAAAGAAGAKGPFAIWDASAGLLLLDRQFASATWSYDRPEVSYITAQLGSRLFGQMAAMLRAATGTGTAAGGADESARSGAAAAAAGGDGSGGGDAADAKAAGAAVGLPTLLSGLLLRGGQVATGFEGLAGVDLDSAAADGQLEEPQRQAGAAAAQQRKQLKEQLTEGIVAADAADATEPAFSLPHLLSQLPTLTSASASADAPGAAGAAASPAAAAAALGLAAAALSTALSAAFAAAPPLWFCILCPTVLGLTAPILINLTLNQLAGALCSQMHLTDDACFDVLLGALGAGFVLSLASAVPIFFACRLPDCAGRNVTAALRALRW</sequence>
<feature type="chain" id="PRO_5007562147" evidence="2">
    <location>
        <begin position="18"/>
        <end position="509"/>
    </location>
</feature>
<keyword evidence="1" id="KW-1133">Transmembrane helix</keyword>
<dbReference type="EMBL" id="LSYV01000016">
    <property type="protein sequence ID" value="KXZ50691.1"/>
    <property type="molecule type" value="Genomic_DNA"/>
</dbReference>
<feature type="transmembrane region" description="Helical" evidence="1">
    <location>
        <begin position="467"/>
        <end position="488"/>
    </location>
</feature>
<dbReference type="Proteomes" id="UP000075714">
    <property type="component" value="Unassembled WGS sequence"/>
</dbReference>
<name>A0A150GLM0_GONPE</name>
<keyword evidence="2" id="KW-0732">Signal</keyword>
<gene>
    <name evidence="3" type="ORF">GPECTOR_15g375</name>
</gene>
<dbReference type="AlphaFoldDB" id="A0A150GLM0"/>
<dbReference type="OrthoDB" id="551924at2759"/>
<keyword evidence="1" id="KW-0812">Transmembrane</keyword>
<protein>
    <submittedName>
        <fullName evidence="3">Uncharacterized protein</fullName>
    </submittedName>
</protein>
<organism evidence="3 4">
    <name type="scientific">Gonium pectorale</name>
    <name type="common">Green alga</name>
    <dbReference type="NCBI Taxonomy" id="33097"/>
    <lineage>
        <taxon>Eukaryota</taxon>
        <taxon>Viridiplantae</taxon>
        <taxon>Chlorophyta</taxon>
        <taxon>core chlorophytes</taxon>
        <taxon>Chlorophyceae</taxon>
        <taxon>CS clade</taxon>
        <taxon>Chlamydomonadales</taxon>
        <taxon>Volvocaceae</taxon>
        <taxon>Gonium</taxon>
    </lineage>
</organism>
<evidence type="ECO:0000313" key="4">
    <source>
        <dbReference type="Proteomes" id="UP000075714"/>
    </source>
</evidence>
<evidence type="ECO:0000256" key="1">
    <source>
        <dbReference type="SAM" id="Phobius"/>
    </source>
</evidence>
<comment type="caution">
    <text evidence="3">The sequence shown here is derived from an EMBL/GenBank/DDBJ whole genome shotgun (WGS) entry which is preliminary data.</text>
</comment>
<feature type="transmembrane region" description="Helical" evidence="1">
    <location>
        <begin position="423"/>
        <end position="446"/>
    </location>
</feature>
<feature type="signal peptide" evidence="2">
    <location>
        <begin position="1"/>
        <end position="17"/>
    </location>
</feature>
<reference evidence="4" key="1">
    <citation type="journal article" date="2016" name="Nat. Commun.">
        <title>The Gonium pectorale genome demonstrates co-option of cell cycle regulation during the evolution of multicellularity.</title>
        <authorList>
            <person name="Hanschen E.R."/>
            <person name="Marriage T.N."/>
            <person name="Ferris P.J."/>
            <person name="Hamaji T."/>
            <person name="Toyoda A."/>
            <person name="Fujiyama A."/>
            <person name="Neme R."/>
            <person name="Noguchi H."/>
            <person name="Minakuchi Y."/>
            <person name="Suzuki M."/>
            <person name="Kawai-Toyooka H."/>
            <person name="Smith D.R."/>
            <person name="Sparks H."/>
            <person name="Anderson J."/>
            <person name="Bakaric R."/>
            <person name="Luria V."/>
            <person name="Karger A."/>
            <person name="Kirschner M.W."/>
            <person name="Durand P.M."/>
            <person name="Michod R.E."/>
            <person name="Nozaki H."/>
            <person name="Olson B.J."/>
        </authorList>
    </citation>
    <scope>NUCLEOTIDE SEQUENCE [LARGE SCALE GENOMIC DNA]</scope>
    <source>
        <strain evidence="4">NIES-2863</strain>
    </source>
</reference>
<evidence type="ECO:0000313" key="3">
    <source>
        <dbReference type="EMBL" id="KXZ50691.1"/>
    </source>
</evidence>
<keyword evidence="1" id="KW-0472">Membrane</keyword>
<evidence type="ECO:0000256" key="2">
    <source>
        <dbReference type="SAM" id="SignalP"/>
    </source>
</evidence>
<proteinExistence type="predicted"/>
<keyword evidence="4" id="KW-1185">Reference proteome</keyword>